<protein>
    <recommendedName>
        <fullName evidence="9">Lycopene cyclase domain-containing protein</fullName>
    </recommendedName>
</protein>
<keyword evidence="4" id="KW-0125">Carotenoid biosynthesis</keyword>
<sequence>MSELMESRWAYLIHLVAWALPVILVQLAALVHHYKERSGAVLKAVLPPAFIVGTYLSLADHLAISAGIWNFGEGKHLGVYVGAVPLEEVLFFLMTSLLVSLGVALFTAVLRRKEAEAP</sequence>
<feature type="transmembrane region" description="Helical" evidence="8">
    <location>
        <begin position="12"/>
        <end position="32"/>
    </location>
</feature>
<proteinExistence type="predicted"/>
<feature type="transmembrane region" description="Helical" evidence="8">
    <location>
        <begin position="44"/>
        <end position="69"/>
    </location>
</feature>
<dbReference type="GO" id="GO:0016872">
    <property type="term" value="F:intramolecular lyase activity"/>
    <property type="evidence" value="ECO:0007669"/>
    <property type="project" value="InterPro"/>
</dbReference>
<evidence type="ECO:0000259" key="9">
    <source>
        <dbReference type="Pfam" id="PF18916"/>
    </source>
</evidence>
<dbReference type="Pfam" id="PF18916">
    <property type="entry name" value="Lycopene_cyc"/>
    <property type="match status" value="1"/>
</dbReference>
<name>A0A085WUC4_9BACT</name>
<dbReference type="STRING" id="394096.DB31_3417"/>
<keyword evidence="5 8" id="KW-1133">Transmembrane helix</keyword>
<evidence type="ECO:0000256" key="3">
    <source>
        <dbReference type="ARBA" id="ARBA00022692"/>
    </source>
</evidence>
<evidence type="ECO:0000256" key="4">
    <source>
        <dbReference type="ARBA" id="ARBA00022746"/>
    </source>
</evidence>
<organism evidence="10 11">
    <name type="scientific">Hyalangium minutum</name>
    <dbReference type="NCBI Taxonomy" id="394096"/>
    <lineage>
        <taxon>Bacteria</taxon>
        <taxon>Pseudomonadati</taxon>
        <taxon>Myxococcota</taxon>
        <taxon>Myxococcia</taxon>
        <taxon>Myxococcales</taxon>
        <taxon>Cystobacterineae</taxon>
        <taxon>Archangiaceae</taxon>
        <taxon>Hyalangium</taxon>
    </lineage>
</organism>
<dbReference type="GO" id="GO:0045436">
    <property type="term" value="F:lycopene beta cyclase activity"/>
    <property type="evidence" value="ECO:0007669"/>
    <property type="project" value="UniProtKB-ARBA"/>
</dbReference>
<evidence type="ECO:0000313" key="10">
    <source>
        <dbReference type="EMBL" id="KFE71287.1"/>
    </source>
</evidence>
<accession>A0A085WUC4</accession>
<feature type="transmembrane region" description="Helical" evidence="8">
    <location>
        <begin position="89"/>
        <end position="110"/>
    </location>
</feature>
<comment type="subcellular location">
    <subcellularLocation>
        <location evidence="1">Membrane</location>
        <topology evidence="1">Multi-pass membrane protein</topology>
    </subcellularLocation>
</comment>
<keyword evidence="7" id="KW-0413">Isomerase</keyword>
<dbReference type="EMBL" id="JMCB01000002">
    <property type="protein sequence ID" value="KFE71287.1"/>
    <property type="molecule type" value="Genomic_DNA"/>
</dbReference>
<dbReference type="AlphaFoldDB" id="A0A085WUC4"/>
<dbReference type="PATRIC" id="fig|394096.3.peg.1067"/>
<dbReference type="GO" id="GO:0016117">
    <property type="term" value="P:carotenoid biosynthetic process"/>
    <property type="evidence" value="ECO:0007669"/>
    <property type="project" value="UniProtKB-KW"/>
</dbReference>
<evidence type="ECO:0000256" key="2">
    <source>
        <dbReference type="ARBA" id="ARBA00004829"/>
    </source>
</evidence>
<keyword evidence="11" id="KW-1185">Reference proteome</keyword>
<dbReference type="NCBIfam" id="TIGR03462">
    <property type="entry name" value="CarR_dom_SF"/>
    <property type="match status" value="1"/>
</dbReference>
<evidence type="ECO:0000256" key="6">
    <source>
        <dbReference type="ARBA" id="ARBA00023136"/>
    </source>
</evidence>
<comment type="caution">
    <text evidence="10">The sequence shown here is derived from an EMBL/GenBank/DDBJ whole genome shotgun (WGS) entry which is preliminary data.</text>
</comment>
<feature type="domain" description="Lycopene cyclase" evidence="9">
    <location>
        <begin position="22"/>
        <end position="101"/>
    </location>
</feature>
<keyword evidence="6 8" id="KW-0472">Membrane</keyword>
<evidence type="ECO:0000256" key="7">
    <source>
        <dbReference type="ARBA" id="ARBA00023235"/>
    </source>
</evidence>
<dbReference type="InterPro" id="IPR017825">
    <property type="entry name" value="Lycopene_cyclase_dom"/>
</dbReference>
<evidence type="ECO:0000313" key="11">
    <source>
        <dbReference type="Proteomes" id="UP000028725"/>
    </source>
</evidence>
<evidence type="ECO:0000256" key="5">
    <source>
        <dbReference type="ARBA" id="ARBA00022989"/>
    </source>
</evidence>
<gene>
    <name evidence="10" type="ORF">DB31_3417</name>
</gene>
<evidence type="ECO:0000256" key="8">
    <source>
        <dbReference type="SAM" id="Phobius"/>
    </source>
</evidence>
<keyword evidence="3 8" id="KW-0812">Transmembrane</keyword>
<comment type="pathway">
    <text evidence="2">Carotenoid biosynthesis.</text>
</comment>
<dbReference type="Proteomes" id="UP000028725">
    <property type="component" value="Unassembled WGS sequence"/>
</dbReference>
<reference evidence="10 11" key="1">
    <citation type="submission" date="2014-04" db="EMBL/GenBank/DDBJ databases">
        <title>Genome assembly of Hyalangium minutum DSM 14724.</title>
        <authorList>
            <person name="Sharma G."/>
            <person name="Subramanian S."/>
        </authorList>
    </citation>
    <scope>NUCLEOTIDE SEQUENCE [LARGE SCALE GENOMIC DNA]</scope>
    <source>
        <strain evidence="10 11">DSM 14724</strain>
    </source>
</reference>
<dbReference type="GO" id="GO:0016020">
    <property type="term" value="C:membrane"/>
    <property type="evidence" value="ECO:0007669"/>
    <property type="project" value="UniProtKB-SubCell"/>
</dbReference>
<evidence type="ECO:0000256" key="1">
    <source>
        <dbReference type="ARBA" id="ARBA00004141"/>
    </source>
</evidence>